<evidence type="ECO:0000313" key="3">
    <source>
        <dbReference type="Proteomes" id="UP000479226"/>
    </source>
</evidence>
<evidence type="ECO:0000256" key="1">
    <source>
        <dbReference type="SAM" id="MobiDB-lite"/>
    </source>
</evidence>
<protein>
    <recommendedName>
        <fullName evidence="4">Tetratricopeptide repeat protein</fullName>
    </recommendedName>
</protein>
<sequence>MNRTQRRRRLLLWSSPVLLLAVAMAGKLLSLPILAGQANSSFDAGSSAAVVRAAQGLDTANFVEPWKAHFALGDGHVLGGNFAAARSEFAEALTLRPGPEECKVRVNLALTLEELGDENAKAGNTLQAVDFYRQGSQVVTDAPRGCFAPEGEGNKSGEGEKLKAAGDRLAEKQSKSATAKDGGKDGKGQQPADASAPPQSKLDQLESRSGNAQQERSQSGKLKESFSDSPPLSYDKPW</sequence>
<gene>
    <name evidence="2" type="ORF">G6N77_03130</name>
</gene>
<dbReference type="RefSeq" id="WP_165180556.1">
    <property type="nucleotide sequence ID" value="NZ_JAAKZI010000003.1"/>
</dbReference>
<organism evidence="2 3">
    <name type="scientific">Arthrobacter silviterrae</name>
    <dbReference type="NCBI Taxonomy" id="2026658"/>
    <lineage>
        <taxon>Bacteria</taxon>
        <taxon>Bacillati</taxon>
        <taxon>Actinomycetota</taxon>
        <taxon>Actinomycetes</taxon>
        <taxon>Micrococcales</taxon>
        <taxon>Micrococcaceae</taxon>
        <taxon>Arthrobacter</taxon>
    </lineage>
</organism>
<keyword evidence="3" id="KW-1185">Reference proteome</keyword>
<reference evidence="2 3" key="1">
    <citation type="submission" date="2020-02" db="EMBL/GenBank/DDBJ databases">
        <title>Genome sequence of the type strain DSM 27180 of Arthrobacter silviterrae.</title>
        <authorList>
            <person name="Gao J."/>
            <person name="Sun J."/>
        </authorList>
    </citation>
    <scope>NUCLEOTIDE SEQUENCE [LARGE SCALE GENOMIC DNA]</scope>
    <source>
        <strain evidence="2 3">DSM 27180</strain>
    </source>
</reference>
<accession>A0ABX0D728</accession>
<evidence type="ECO:0000313" key="2">
    <source>
        <dbReference type="EMBL" id="NGN82456.1"/>
    </source>
</evidence>
<feature type="compositionally biased region" description="Basic and acidic residues" evidence="1">
    <location>
        <begin position="152"/>
        <end position="174"/>
    </location>
</feature>
<proteinExistence type="predicted"/>
<feature type="compositionally biased region" description="Polar residues" evidence="1">
    <location>
        <begin position="197"/>
        <end position="220"/>
    </location>
</feature>
<dbReference type="Proteomes" id="UP000479226">
    <property type="component" value="Unassembled WGS sequence"/>
</dbReference>
<evidence type="ECO:0008006" key="4">
    <source>
        <dbReference type="Google" id="ProtNLM"/>
    </source>
</evidence>
<comment type="caution">
    <text evidence="2">The sequence shown here is derived from an EMBL/GenBank/DDBJ whole genome shotgun (WGS) entry which is preliminary data.</text>
</comment>
<dbReference type="EMBL" id="JAAKZI010000003">
    <property type="protein sequence ID" value="NGN82456.1"/>
    <property type="molecule type" value="Genomic_DNA"/>
</dbReference>
<name>A0ABX0D728_9MICC</name>
<feature type="region of interest" description="Disordered" evidence="1">
    <location>
        <begin position="143"/>
        <end position="238"/>
    </location>
</feature>